<dbReference type="GO" id="GO:0005886">
    <property type="term" value="C:plasma membrane"/>
    <property type="evidence" value="ECO:0007669"/>
    <property type="project" value="TreeGrafter"/>
</dbReference>
<comment type="caution">
    <text evidence="9">The sequence shown here is derived from an EMBL/GenBank/DDBJ whole genome shotgun (WGS) entry which is preliminary data.</text>
</comment>
<evidence type="ECO:0000256" key="6">
    <source>
        <dbReference type="PIRNR" id="PIRNR015840"/>
    </source>
</evidence>
<name>A0AA35WE53_GEOBA</name>
<dbReference type="GO" id="GO:0005794">
    <property type="term" value="C:Golgi apparatus"/>
    <property type="evidence" value="ECO:0007669"/>
    <property type="project" value="TreeGrafter"/>
</dbReference>
<proteinExistence type="inferred from homology"/>
<gene>
    <name evidence="9" type="ORF">GBAR_LOCUS10480</name>
</gene>
<evidence type="ECO:0000256" key="7">
    <source>
        <dbReference type="SAM" id="MobiDB-lite"/>
    </source>
</evidence>
<evidence type="ECO:0000256" key="8">
    <source>
        <dbReference type="SAM" id="Phobius"/>
    </source>
</evidence>
<evidence type="ECO:0000256" key="1">
    <source>
        <dbReference type="ARBA" id="ARBA00004141"/>
    </source>
</evidence>
<reference evidence="9" key="1">
    <citation type="submission" date="2023-03" db="EMBL/GenBank/DDBJ databases">
        <authorList>
            <person name="Steffen K."/>
            <person name="Cardenas P."/>
        </authorList>
    </citation>
    <scope>NUCLEOTIDE SEQUENCE</scope>
</reference>
<evidence type="ECO:0000256" key="5">
    <source>
        <dbReference type="ARBA" id="ARBA00023136"/>
    </source>
</evidence>
<dbReference type="Pfam" id="PF03381">
    <property type="entry name" value="CDC50"/>
    <property type="match status" value="1"/>
</dbReference>
<evidence type="ECO:0000256" key="4">
    <source>
        <dbReference type="ARBA" id="ARBA00022989"/>
    </source>
</evidence>
<protein>
    <submittedName>
        <fullName evidence="9">Cell cycle control protein 50A</fullName>
    </submittedName>
</protein>
<keyword evidence="3 8" id="KW-0812">Transmembrane</keyword>
<dbReference type="InterPro" id="IPR005045">
    <property type="entry name" value="CDC50/LEM3_fam"/>
</dbReference>
<evidence type="ECO:0000256" key="3">
    <source>
        <dbReference type="ARBA" id="ARBA00022692"/>
    </source>
</evidence>
<keyword evidence="10" id="KW-1185">Reference proteome</keyword>
<feature type="transmembrane region" description="Helical" evidence="8">
    <location>
        <begin position="79"/>
        <end position="105"/>
    </location>
</feature>
<organism evidence="9 10">
    <name type="scientific">Geodia barretti</name>
    <name type="common">Barrett's horny sponge</name>
    <dbReference type="NCBI Taxonomy" id="519541"/>
    <lineage>
        <taxon>Eukaryota</taxon>
        <taxon>Metazoa</taxon>
        <taxon>Porifera</taxon>
        <taxon>Demospongiae</taxon>
        <taxon>Heteroscleromorpha</taxon>
        <taxon>Tetractinellida</taxon>
        <taxon>Astrophorina</taxon>
        <taxon>Geodiidae</taxon>
        <taxon>Geodia</taxon>
    </lineage>
</organism>
<dbReference type="AlphaFoldDB" id="A0AA35WE53"/>
<keyword evidence="5 6" id="KW-0472">Membrane</keyword>
<dbReference type="GO" id="GO:0005783">
    <property type="term" value="C:endoplasmic reticulum"/>
    <property type="evidence" value="ECO:0007669"/>
    <property type="project" value="TreeGrafter"/>
</dbReference>
<sequence>MATSVSGTETIVQRRVATPEGGSQQESPEKTRDDSSSTTGCLPRRFRRGSDRPKSRRPPSNKWLQQQIPACRPVFTAKYVFGLFIIVGILFLILGIVFVAATVGLRELEVEYTNCGPLETDNIQASSCEDYLRNISDISNSNRRNTGDCHCTLVFEVKDTMRYPWKFYYALDNYYQNHRRYLNSWDPAQLRGDNFRSPDSNCRPLVRYRDNDNEMNNASRLPIVPCGIIANSWFNDSFHYLHNEELNETIDLSRNNIAWKTDREVRFRNDSNLAADLEGTNRPPNWPYNVSEIGDGLGNESLIVWFRASAFPWFRKLYAHPRGDTDLRPGNYSLLITYNYPVDNSEDVSPSSSQSCPG</sequence>
<dbReference type="PANTHER" id="PTHR10926">
    <property type="entry name" value="CELL CYCLE CONTROL PROTEIN 50"/>
    <property type="match status" value="1"/>
</dbReference>
<dbReference type="Proteomes" id="UP001174909">
    <property type="component" value="Unassembled WGS sequence"/>
</dbReference>
<evidence type="ECO:0000313" key="9">
    <source>
        <dbReference type="EMBL" id="CAI8017184.1"/>
    </source>
</evidence>
<accession>A0AA35WE53</accession>
<evidence type="ECO:0000256" key="2">
    <source>
        <dbReference type="ARBA" id="ARBA00009457"/>
    </source>
</evidence>
<evidence type="ECO:0000313" key="10">
    <source>
        <dbReference type="Proteomes" id="UP001174909"/>
    </source>
</evidence>
<dbReference type="EMBL" id="CASHTH010001601">
    <property type="protein sequence ID" value="CAI8017184.1"/>
    <property type="molecule type" value="Genomic_DNA"/>
</dbReference>
<dbReference type="PIRSF" id="PIRSF015840">
    <property type="entry name" value="DUF284_TM_euk"/>
    <property type="match status" value="1"/>
</dbReference>
<keyword evidence="4 8" id="KW-1133">Transmembrane helix</keyword>
<comment type="subcellular location">
    <subcellularLocation>
        <location evidence="1">Membrane</location>
        <topology evidence="1">Multi-pass membrane protein</topology>
    </subcellularLocation>
</comment>
<comment type="similarity">
    <text evidence="2 6">Belongs to the CDC50/LEM3 family.</text>
</comment>
<feature type="region of interest" description="Disordered" evidence="7">
    <location>
        <begin position="1"/>
        <end position="62"/>
    </location>
</feature>
<dbReference type="PANTHER" id="PTHR10926:SF0">
    <property type="entry name" value="CDC50, ISOFORM A"/>
    <property type="match status" value="1"/>
</dbReference>
<feature type="compositionally biased region" description="Polar residues" evidence="7">
    <location>
        <begin position="1"/>
        <end position="11"/>
    </location>
</feature>